<evidence type="ECO:0000256" key="1">
    <source>
        <dbReference type="PROSITE-ProRule" id="PRU10141"/>
    </source>
</evidence>
<evidence type="ECO:0000259" key="2">
    <source>
        <dbReference type="PROSITE" id="PS50011"/>
    </source>
</evidence>
<dbReference type="InterPro" id="IPR000719">
    <property type="entry name" value="Prot_kinase_dom"/>
</dbReference>
<dbReference type="PROSITE" id="PS00107">
    <property type="entry name" value="PROTEIN_KINASE_ATP"/>
    <property type="match status" value="1"/>
</dbReference>
<dbReference type="InterPro" id="IPR013098">
    <property type="entry name" value="Ig_I-set"/>
</dbReference>
<dbReference type="GO" id="GO:0005524">
    <property type="term" value="F:ATP binding"/>
    <property type="evidence" value="ECO:0007669"/>
    <property type="project" value="UniProtKB-UniRule"/>
</dbReference>
<dbReference type="SUPFAM" id="SSF48726">
    <property type="entry name" value="Immunoglobulin"/>
    <property type="match status" value="1"/>
</dbReference>
<keyword evidence="1" id="KW-0547">Nucleotide-binding</keyword>
<dbReference type="GO" id="GO:0004672">
    <property type="term" value="F:protein kinase activity"/>
    <property type="evidence" value="ECO:0007669"/>
    <property type="project" value="InterPro"/>
</dbReference>
<reference evidence="4" key="1">
    <citation type="submission" date="2003-08" db="EMBL/GenBank/DDBJ databases">
        <authorList>
            <person name="Birren B."/>
            <person name="Nusbaum C."/>
            <person name="Abebe A."/>
            <person name="Abouelleil A."/>
            <person name="Adekoya E."/>
            <person name="Ait-zahra M."/>
            <person name="Allen N."/>
            <person name="Allen T."/>
            <person name="An P."/>
            <person name="Anderson M."/>
            <person name="Anderson S."/>
            <person name="Arachchi H."/>
            <person name="Armbruster J."/>
            <person name="Bachantsang P."/>
            <person name="Baldwin J."/>
            <person name="Barry A."/>
            <person name="Bayul T."/>
            <person name="Blitshsteyn B."/>
            <person name="Bloom T."/>
            <person name="Blye J."/>
            <person name="Boguslavskiy L."/>
            <person name="Borowsky M."/>
            <person name="Boukhgalter B."/>
            <person name="Brunache A."/>
            <person name="Butler J."/>
            <person name="Calixte N."/>
            <person name="Calvo S."/>
            <person name="Camarata J."/>
            <person name="Campo K."/>
            <person name="Chang J."/>
            <person name="Cheshatsang Y."/>
            <person name="Citroen M."/>
            <person name="Collymore A."/>
            <person name="Considine T."/>
            <person name="Cook A."/>
            <person name="Cooke P."/>
            <person name="Corum B."/>
            <person name="Cuomo C."/>
            <person name="David R."/>
            <person name="Dawoe T."/>
            <person name="Degray S."/>
            <person name="Dodge S."/>
            <person name="Dooley K."/>
            <person name="Dorje P."/>
            <person name="Dorjee K."/>
            <person name="Dorris L."/>
            <person name="Duffey N."/>
            <person name="Dupes A."/>
            <person name="Elkins T."/>
            <person name="Engels R."/>
            <person name="Erickson J."/>
            <person name="Farina A."/>
            <person name="Faro S."/>
            <person name="Ferreira P."/>
            <person name="Fischer H."/>
            <person name="Fitzgerald M."/>
            <person name="Foley K."/>
            <person name="Gage D."/>
            <person name="Galagan J."/>
            <person name="Gearin G."/>
            <person name="Gnerre S."/>
            <person name="Gnirke A."/>
            <person name="Goyette A."/>
            <person name="Graham J."/>
            <person name="Grandbois E."/>
            <person name="Gyaltsen K."/>
            <person name="Hafez N."/>
            <person name="Hagopian D."/>
            <person name="Hagos B."/>
            <person name="Hall J."/>
            <person name="Hatcher B."/>
            <person name="Heller A."/>
            <person name="Higgins H."/>
            <person name="Honan T."/>
            <person name="Horn A."/>
            <person name="Houde N."/>
            <person name="Hughes L."/>
            <person name="Hulme W."/>
            <person name="Husby E."/>
            <person name="Iliev I."/>
            <person name="Jaffe D."/>
            <person name="Jones C."/>
            <person name="Kamal M."/>
            <person name="Kamat A."/>
            <person name="Kamvysselis M."/>
            <person name="Karlsson E."/>
            <person name="Kells C."/>
            <person name="Kieu A."/>
            <person name="Kisner P."/>
            <person name="Kodira C."/>
            <person name="Kulbokas E."/>
            <person name="Labutti K."/>
            <person name="Lama D."/>
            <person name="Landers T."/>
            <person name="Leger J."/>
            <person name="Levine S."/>
            <person name="Lewis D."/>
            <person name="Lewis T."/>
            <person name="Lindblad-toh K."/>
            <person name="Liu X."/>
            <person name="Lokyitsang T."/>
            <person name="Lokyitsang Y."/>
            <person name="Lucien O."/>
            <person name="Lui A."/>
            <person name="Ma L.J."/>
            <person name="Mabbitt R."/>
            <person name="Macdonald J."/>
            <person name="Maclean C."/>
            <person name="Major J."/>
            <person name="Manning J."/>
            <person name="Marabella R."/>
            <person name="Maru K."/>
            <person name="Matthews C."/>
            <person name="Mauceli E."/>
            <person name="Mccarthy M."/>
            <person name="Mcdonough S."/>
            <person name="Mcghee T."/>
            <person name="Meldrim J."/>
            <person name="Meneus L."/>
            <person name="Mesirov J."/>
            <person name="Mihalev A."/>
            <person name="Mihova T."/>
            <person name="Mikkelsen T."/>
            <person name="Mlenga V."/>
            <person name="Moru K."/>
            <person name="Mozes J."/>
            <person name="Mulrain L."/>
            <person name="Munson G."/>
            <person name="Naylor J."/>
            <person name="Newes C."/>
            <person name="Nguyen C."/>
            <person name="Nguyen N."/>
            <person name="Nguyen T."/>
            <person name="Nicol R."/>
            <person name="Nielsen C."/>
            <person name="Nizzari M."/>
            <person name="Norbu C."/>
            <person name="Norbu N."/>
            <person name="O'donnell P."/>
            <person name="Okoawo O."/>
            <person name="O'leary S."/>
            <person name="Omotosho B."/>
            <person name="O'neill K."/>
            <person name="Osman S."/>
            <person name="Parker S."/>
            <person name="Perrin D."/>
            <person name="Phunkhang P."/>
            <person name="Piqani B."/>
            <person name="Purcell S."/>
            <person name="Rachupka T."/>
            <person name="Ramasamy U."/>
            <person name="Rameau R."/>
            <person name="Ray V."/>
            <person name="Raymond C."/>
            <person name="Retta R."/>
            <person name="Richardson S."/>
            <person name="Rise C."/>
            <person name="Rodriguez J."/>
            <person name="Rogers J."/>
            <person name="Rogov P."/>
            <person name="Rutman M."/>
            <person name="Schupbach R."/>
            <person name="Seaman C."/>
            <person name="Settipalli S."/>
            <person name="Sharpe T."/>
            <person name="Sheridan J."/>
            <person name="Sherpa N."/>
            <person name="Shi J."/>
            <person name="Smirnov S."/>
            <person name="Smith C."/>
            <person name="Sougnez C."/>
            <person name="Spencer B."/>
            <person name="Stalker J."/>
            <person name="Stange-thomann N."/>
            <person name="Stavropoulos S."/>
            <person name="Stetson K."/>
            <person name="Stone C."/>
            <person name="Stone S."/>
            <person name="Stubbs M."/>
            <person name="Talamas J."/>
            <person name="Tchuinga P."/>
            <person name="Tenzing P."/>
            <person name="Tesfaye S."/>
            <person name="Theodore J."/>
            <person name="Thoulutsang Y."/>
            <person name="Topham K."/>
            <person name="Towey S."/>
            <person name="Tsamla T."/>
            <person name="Tsomo N."/>
            <person name="Vallee D."/>
            <person name="Vassiliev H."/>
            <person name="Venkataraman V."/>
            <person name="Vinson J."/>
            <person name="Vo A."/>
            <person name="Wade C."/>
            <person name="Wang S."/>
            <person name="Wangchuk T."/>
            <person name="Wangdi T."/>
            <person name="Whittaker C."/>
            <person name="Wilkinson J."/>
            <person name="Wu Y."/>
            <person name="Wyman D."/>
            <person name="Yadav S."/>
            <person name="Yang S."/>
            <person name="Yang X."/>
            <person name="Yeager S."/>
            <person name="Yee E."/>
            <person name="Young G."/>
            <person name="Zainoun J."/>
            <person name="Zembeck L."/>
            <person name="Zimmer A."/>
            <person name="Zody M."/>
            <person name="Lander E."/>
        </authorList>
    </citation>
    <scope>NUCLEOTIDE SEQUENCE [LARGE SCALE GENOMIC DNA]</scope>
</reference>
<feature type="domain" description="Protein kinase" evidence="2">
    <location>
        <begin position="68"/>
        <end position="153"/>
    </location>
</feature>
<dbReference type="AlphaFoldDB" id="H2YJ57"/>
<protein>
    <recommendedName>
        <fullName evidence="2">Protein kinase domain-containing protein</fullName>
    </recommendedName>
</protein>
<dbReference type="InterPro" id="IPR017441">
    <property type="entry name" value="Protein_kinase_ATP_BS"/>
</dbReference>
<dbReference type="STRING" id="51511.ENSCSAVP00000005356"/>
<feature type="binding site" evidence="1">
    <location>
        <position position="97"/>
    </location>
    <ligand>
        <name>ATP</name>
        <dbReference type="ChEBI" id="CHEBI:30616"/>
    </ligand>
</feature>
<name>H2YJ57_CIOSA</name>
<dbReference type="Ensembl" id="ENSCSAVT00000005427.1">
    <property type="protein sequence ID" value="ENSCSAVP00000005356.1"/>
    <property type="gene ID" value="ENSCSAVG00000003201.1"/>
</dbReference>
<organism evidence="3 4">
    <name type="scientific">Ciona savignyi</name>
    <name type="common">Pacific transparent sea squirt</name>
    <dbReference type="NCBI Taxonomy" id="51511"/>
    <lineage>
        <taxon>Eukaryota</taxon>
        <taxon>Metazoa</taxon>
        <taxon>Chordata</taxon>
        <taxon>Tunicata</taxon>
        <taxon>Ascidiacea</taxon>
        <taxon>Phlebobranchia</taxon>
        <taxon>Cionidae</taxon>
        <taxon>Ciona</taxon>
    </lineage>
</organism>
<dbReference type="InterPro" id="IPR036179">
    <property type="entry name" value="Ig-like_dom_sf"/>
</dbReference>
<dbReference type="eggNOG" id="KOG0613">
    <property type="taxonomic scope" value="Eukaryota"/>
</dbReference>
<dbReference type="InterPro" id="IPR011009">
    <property type="entry name" value="Kinase-like_dom_sf"/>
</dbReference>
<dbReference type="Gene3D" id="3.30.200.20">
    <property type="entry name" value="Phosphorylase Kinase, domain 1"/>
    <property type="match status" value="1"/>
</dbReference>
<proteinExistence type="predicted"/>
<reference evidence="3" key="3">
    <citation type="submission" date="2025-09" db="UniProtKB">
        <authorList>
            <consortium name="Ensembl"/>
        </authorList>
    </citation>
    <scope>IDENTIFICATION</scope>
</reference>
<keyword evidence="4" id="KW-1185">Reference proteome</keyword>
<dbReference type="InterPro" id="IPR013783">
    <property type="entry name" value="Ig-like_fold"/>
</dbReference>
<dbReference type="Gene3D" id="2.60.40.10">
    <property type="entry name" value="Immunoglobulins"/>
    <property type="match status" value="1"/>
</dbReference>
<dbReference type="SUPFAM" id="SSF56112">
    <property type="entry name" value="Protein kinase-like (PK-like)"/>
    <property type="match status" value="1"/>
</dbReference>
<dbReference type="HOGENOM" id="CLU_1717314_0_0_1"/>
<dbReference type="InParanoid" id="H2YJ57"/>
<dbReference type="PROSITE" id="PS50011">
    <property type="entry name" value="PROTEIN_KINASE_DOM"/>
    <property type="match status" value="1"/>
</dbReference>
<evidence type="ECO:0000313" key="3">
    <source>
        <dbReference type="Ensembl" id="ENSCSAVP00000005356.1"/>
    </source>
</evidence>
<sequence length="153" mass="17133">RIDDGDNHSIVINNITADRAGVYSCVASSEGGHVTCKAELLVKLACNWSDSSSDDSQQISNQRIRDTYRFVGVIGRGAFSVIKRAIQISTGQEVAAKFVQRKHRNDKLAQNEIEFLTKVQHPHIVKFHESFTTSSHVIIVTEILSIELFEFFV</sequence>
<dbReference type="Pfam" id="PF07679">
    <property type="entry name" value="I-set"/>
    <property type="match status" value="1"/>
</dbReference>
<evidence type="ECO:0000313" key="4">
    <source>
        <dbReference type="Proteomes" id="UP000007875"/>
    </source>
</evidence>
<accession>H2YJ57</accession>
<dbReference type="Pfam" id="PF00069">
    <property type="entry name" value="Pkinase"/>
    <property type="match status" value="1"/>
</dbReference>
<dbReference type="PANTHER" id="PTHR24347">
    <property type="entry name" value="SERINE/THREONINE-PROTEIN KINASE"/>
    <property type="match status" value="1"/>
</dbReference>
<dbReference type="Proteomes" id="UP000007875">
    <property type="component" value="Unassembled WGS sequence"/>
</dbReference>
<reference evidence="3" key="2">
    <citation type="submission" date="2025-08" db="UniProtKB">
        <authorList>
            <consortium name="Ensembl"/>
        </authorList>
    </citation>
    <scope>IDENTIFICATION</scope>
</reference>
<keyword evidence="1" id="KW-0067">ATP-binding</keyword>